<dbReference type="SUPFAM" id="SSF51905">
    <property type="entry name" value="FAD/NAD(P)-binding domain"/>
    <property type="match status" value="1"/>
</dbReference>
<dbReference type="EMBL" id="JAGMWT010000018">
    <property type="protein sequence ID" value="KAH7113766.1"/>
    <property type="molecule type" value="Genomic_DNA"/>
</dbReference>
<dbReference type="InterPro" id="IPR012132">
    <property type="entry name" value="GMC_OxRdtase"/>
</dbReference>
<dbReference type="OrthoDB" id="269227at2759"/>
<dbReference type="Pfam" id="PF00732">
    <property type="entry name" value="GMC_oxred_N"/>
    <property type="match status" value="1"/>
</dbReference>
<dbReference type="PROSITE" id="PS51257">
    <property type="entry name" value="PROKAR_LIPOPROTEIN"/>
    <property type="match status" value="1"/>
</dbReference>
<dbReference type="InterPro" id="IPR000172">
    <property type="entry name" value="GMC_OxRdtase_N"/>
</dbReference>
<dbReference type="PANTHER" id="PTHR11552">
    <property type="entry name" value="GLUCOSE-METHANOL-CHOLINE GMC OXIDOREDUCTASE"/>
    <property type="match status" value="1"/>
</dbReference>
<evidence type="ECO:0000256" key="2">
    <source>
        <dbReference type="PIRSR" id="PIRSR000137-1"/>
    </source>
</evidence>
<dbReference type="InterPro" id="IPR007867">
    <property type="entry name" value="GMC_OxRtase_C"/>
</dbReference>
<evidence type="ECO:0000313" key="4">
    <source>
        <dbReference type="EMBL" id="KAH7113766.1"/>
    </source>
</evidence>
<comment type="similarity">
    <text evidence="1">Belongs to the GMC oxidoreductase family.</text>
</comment>
<organism evidence="4 5">
    <name type="scientific">Dendryphion nanum</name>
    <dbReference type="NCBI Taxonomy" id="256645"/>
    <lineage>
        <taxon>Eukaryota</taxon>
        <taxon>Fungi</taxon>
        <taxon>Dikarya</taxon>
        <taxon>Ascomycota</taxon>
        <taxon>Pezizomycotina</taxon>
        <taxon>Dothideomycetes</taxon>
        <taxon>Pleosporomycetidae</taxon>
        <taxon>Pleosporales</taxon>
        <taxon>Torulaceae</taxon>
        <taxon>Dendryphion</taxon>
    </lineage>
</organism>
<dbReference type="Proteomes" id="UP000700596">
    <property type="component" value="Unassembled WGS sequence"/>
</dbReference>
<dbReference type="GO" id="GO:0050660">
    <property type="term" value="F:flavin adenine dinucleotide binding"/>
    <property type="evidence" value="ECO:0007669"/>
    <property type="project" value="InterPro"/>
</dbReference>
<dbReference type="InterPro" id="IPR036188">
    <property type="entry name" value="FAD/NAD-bd_sf"/>
</dbReference>
<name>A0A9P9D6W5_9PLEO</name>
<gene>
    <name evidence="4" type="ORF">B0J11DRAFT_445885</name>
</gene>
<dbReference type="PROSITE" id="PS00624">
    <property type="entry name" value="GMC_OXRED_2"/>
    <property type="match status" value="1"/>
</dbReference>
<reference evidence="4" key="1">
    <citation type="journal article" date="2021" name="Nat. Commun.">
        <title>Genetic determinants of endophytism in the Arabidopsis root mycobiome.</title>
        <authorList>
            <person name="Mesny F."/>
            <person name="Miyauchi S."/>
            <person name="Thiergart T."/>
            <person name="Pickel B."/>
            <person name="Atanasova L."/>
            <person name="Karlsson M."/>
            <person name="Huettel B."/>
            <person name="Barry K.W."/>
            <person name="Haridas S."/>
            <person name="Chen C."/>
            <person name="Bauer D."/>
            <person name="Andreopoulos W."/>
            <person name="Pangilinan J."/>
            <person name="LaButti K."/>
            <person name="Riley R."/>
            <person name="Lipzen A."/>
            <person name="Clum A."/>
            <person name="Drula E."/>
            <person name="Henrissat B."/>
            <person name="Kohler A."/>
            <person name="Grigoriev I.V."/>
            <person name="Martin F.M."/>
            <person name="Hacquard S."/>
        </authorList>
    </citation>
    <scope>NUCLEOTIDE SEQUENCE</scope>
    <source>
        <strain evidence="4">MPI-CAGE-CH-0243</strain>
    </source>
</reference>
<evidence type="ECO:0000259" key="3">
    <source>
        <dbReference type="PROSITE" id="PS00624"/>
    </source>
</evidence>
<accession>A0A9P9D6W5</accession>
<feature type="active site" description="Proton acceptor" evidence="2">
    <location>
        <position position="601"/>
    </location>
</feature>
<dbReference type="PANTHER" id="PTHR11552:SF219">
    <property type="entry name" value="GLUCOSE-METHANOL-CHOLINE OXIDOREDUCTASE N-TERMINAL DOMAIN-CONTAINING PROTEIN"/>
    <property type="match status" value="1"/>
</dbReference>
<comment type="caution">
    <text evidence="4">The sequence shown here is derived from an EMBL/GenBank/DDBJ whole genome shotgun (WGS) entry which is preliminary data.</text>
</comment>
<dbReference type="Pfam" id="PF05199">
    <property type="entry name" value="GMC_oxred_C"/>
    <property type="match status" value="1"/>
</dbReference>
<proteinExistence type="inferred from homology"/>
<protein>
    <recommendedName>
        <fullName evidence="3">Glucose-methanol-choline oxidoreductase N-terminal domain-containing protein</fullName>
    </recommendedName>
</protein>
<feature type="active site" description="Proton donor" evidence="2">
    <location>
        <position position="558"/>
    </location>
</feature>
<evidence type="ECO:0000256" key="1">
    <source>
        <dbReference type="ARBA" id="ARBA00010790"/>
    </source>
</evidence>
<sequence>MWPFKAYPERSAEDVDGKTYDYIIVGGGTAGCVLASRLSEDPNVSVLLIERGHVKNNLISRMPLLSQNYLWTDTLQVQDKIWSEPISGANGRKNQLWAVNGIGGGSRLNAMLWTRGSPGDYKTWSDMGLDDWAWDKVEPYFKRLEDVTWPLDKSQSGVRGCGGPIELSKPVYPFKWLKYLEKAARNIGLPTLDDCNDPGSPSCGYFPLETAIDKHGERVSALAAYLSKNVAQERVKHLTVCSGTISTRLDIAGNEQAGHVITGVHIRSSTGPKTGKEYFVKARREVILTCGAMTTPQLLLLSGIGPGGGSSVESTLGIPLVKELPAVGANFSDHYSIPVMLELPKGETLHYLESVIWGLWYILLWIFTGKGLVGSTSATSAIFLHTDSIDEATMHVTVAQTNPSKDPEVPNIEIMIIPLNSLERPVPGRSLFSIYPTVLQPRAKGRLKITSVDPLVNPRITYSMFGHEEDIKVARLAVRLSMRLAAELQALYPFSAPFAFAPGNESQVLSEWENLGEVKPSSVQNMDPELPLANKTWRDVTDDQIDDYMRRVGHTALHFSSTCRMGTDESNGVVDQRLMVFGFKNLRIADASVFPKITSAHTMAPVLMVAERCADFIKSTWDGSG</sequence>
<dbReference type="AlphaFoldDB" id="A0A9P9D6W5"/>
<dbReference type="Gene3D" id="3.30.560.10">
    <property type="entry name" value="Glucose Oxidase, domain 3"/>
    <property type="match status" value="1"/>
</dbReference>
<evidence type="ECO:0000313" key="5">
    <source>
        <dbReference type="Proteomes" id="UP000700596"/>
    </source>
</evidence>
<feature type="domain" description="Glucose-methanol-choline oxidoreductase N-terminal" evidence="3">
    <location>
        <begin position="291"/>
        <end position="305"/>
    </location>
</feature>
<dbReference type="Gene3D" id="3.50.50.60">
    <property type="entry name" value="FAD/NAD(P)-binding domain"/>
    <property type="match status" value="1"/>
</dbReference>
<keyword evidence="5" id="KW-1185">Reference proteome</keyword>
<dbReference type="PIRSF" id="PIRSF000137">
    <property type="entry name" value="Alcohol_oxidase"/>
    <property type="match status" value="1"/>
</dbReference>
<dbReference type="GO" id="GO:0016614">
    <property type="term" value="F:oxidoreductase activity, acting on CH-OH group of donors"/>
    <property type="evidence" value="ECO:0007669"/>
    <property type="project" value="InterPro"/>
</dbReference>
<dbReference type="SUPFAM" id="SSF54373">
    <property type="entry name" value="FAD-linked reductases, C-terminal domain"/>
    <property type="match status" value="1"/>
</dbReference>